<comment type="caution">
    <text evidence="1">The sequence shown here is derived from an EMBL/GenBank/DDBJ whole genome shotgun (WGS) entry which is preliminary data.</text>
</comment>
<reference evidence="1" key="2">
    <citation type="journal article" date="2022" name="New Phytol.">
        <title>Evolutionary transition to the ectomycorrhizal habit in the genomes of a hyperdiverse lineage of mushroom-forming fungi.</title>
        <authorList>
            <person name="Looney B."/>
            <person name="Miyauchi S."/>
            <person name="Morin E."/>
            <person name="Drula E."/>
            <person name="Courty P.E."/>
            <person name="Kohler A."/>
            <person name="Kuo A."/>
            <person name="LaButti K."/>
            <person name="Pangilinan J."/>
            <person name="Lipzen A."/>
            <person name="Riley R."/>
            <person name="Andreopoulos W."/>
            <person name="He G."/>
            <person name="Johnson J."/>
            <person name="Nolan M."/>
            <person name="Tritt A."/>
            <person name="Barry K.W."/>
            <person name="Grigoriev I.V."/>
            <person name="Nagy L.G."/>
            <person name="Hibbett D."/>
            <person name="Henrissat B."/>
            <person name="Matheny P.B."/>
            <person name="Labbe J."/>
            <person name="Martin F.M."/>
        </authorList>
    </citation>
    <scope>NUCLEOTIDE SEQUENCE</scope>
    <source>
        <strain evidence="1">HHB10654</strain>
    </source>
</reference>
<accession>A0ACB8T8D7</accession>
<evidence type="ECO:0000313" key="1">
    <source>
        <dbReference type="EMBL" id="KAI0064418.1"/>
    </source>
</evidence>
<protein>
    <submittedName>
        <fullName evidence="1">Uncharacterized protein</fullName>
    </submittedName>
</protein>
<gene>
    <name evidence="1" type="ORF">BV25DRAFT_1914609</name>
</gene>
<sequence length="236" mass="26952">MVNWQSPSVVAADSLAFVKLLHVLAGLFMWEFFATLQYEWDFVKKRRPYRWTIWIYSATRITALMNVILGLVGFNVTKPIACEVWLIFEFIFAYTAFSLASLLIVLRLIAIWNRNVPISLLAVGVWLVNLAFLLRSVIVARSEWDNDSGGCQISDTDDSRINVTVTLITDTVLLTIMIVGLRRQRDHELGRMLFNQGVLWLCLATISEVPPVVFLWLNLNDPLNIVSKIYFTLPAV</sequence>
<dbReference type="EMBL" id="MU277199">
    <property type="protein sequence ID" value="KAI0064418.1"/>
    <property type="molecule type" value="Genomic_DNA"/>
</dbReference>
<evidence type="ECO:0000313" key="2">
    <source>
        <dbReference type="Proteomes" id="UP000814140"/>
    </source>
</evidence>
<proteinExistence type="predicted"/>
<keyword evidence="2" id="KW-1185">Reference proteome</keyword>
<dbReference type="Proteomes" id="UP000814140">
    <property type="component" value="Unassembled WGS sequence"/>
</dbReference>
<reference evidence="1" key="1">
    <citation type="submission" date="2021-03" db="EMBL/GenBank/DDBJ databases">
        <authorList>
            <consortium name="DOE Joint Genome Institute"/>
            <person name="Ahrendt S."/>
            <person name="Looney B.P."/>
            <person name="Miyauchi S."/>
            <person name="Morin E."/>
            <person name="Drula E."/>
            <person name="Courty P.E."/>
            <person name="Chicoki N."/>
            <person name="Fauchery L."/>
            <person name="Kohler A."/>
            <person name="Kuo A."/>
            <person name="Labutti K."/>
            <person name="Pangilinan J."/>
            <person name="Lipzen A."/>
            <person name="Riley R."/>
            <person name="Andreopoulos W."/>
            <person name="He G."/>
            <person name="Johnson J."/>
            <person name="Barry K.W."/>
            <person name="Grigoriev I.V."/>
            <person name="Nagy L."/>
            <person name="Hibbett D."/>
            <person name="Henrissat B."/>
            <person name="Matheny P.B."/>
            <person name="Labbe J."/>
            <person name="Martin F."/>
        </authorList>
    </citation>
    <scope>NUCLEOTIDE SEQUENCE</scope>
    <source>
        <strain evidence="1">HHB10654</strain>
    </source>
</reference>
<organism evidence="1 2">
    <name type="scientific">Artomyces pyxidatus</name>
    <dbReference type="NCBI Taxonomy" id="48021"/>
    <lineage>
        <taxon>Eukaryota</taxon>
        <taxon>Fungi</taxon>
        <taxon>Dikarya</taxon>
        <taxon>Basidiomycota</taxon>
        <taxon>Agaricomycotina</taxon>
        <taxon>Agaricomycetes</taxon>
        <taxon>Russulales</taxon>
        <taxon>Auriscalpiaceae</taxon>
        <taxon>Artomyces</taxon>
    </lineage>
</organism>
<name>A0ACB8T8D7_9AGAM</name>